<dbReference type="AlphaFoldDB" id="A0A7I7VXY0"/>
<protein>
    <submittedName>
        <fullName evidence="2">Uncharacterized protein</fullName>
    </submittedName>
</protein>
<feature type="region of interest" description="Disordered" evidence="1">
    <location>
        <begin position="1"/>
        <end position="44"/>
    </location>
</feature>
<evidence type="ECO:0000313" key="3">
    <source>
        <dbReference type="Proteomes" id="UP000467201"/>
    </source>
</evidence>
<dbReference type="Proteomes" id="UP000467201">
    <property type="component" value="Chromosome"/>
</dbReference>
<proteinExistence type="predicted"/>
<evidence type="ECO:0000313" key="2">
    <source>
        <dbReference type="EMBL" id="BBZ09325.1"/>
    </source>
</evidence>
<reference evidence="2 3" key="1">
    <citation type="journal article" date="2019" name="Emerg. Microbes Infect.">
        <title>Comprehensive subspecies identification of 175 nontuberculous mycobacteria species based on 7547 genomic profiles.</title>
        <authorList>
            <person name="Matsumoto Y."/>
            <person name="Kinjo T."/>
            <person name="Motooka D."/>
            <person name="Nabeya D."/>
            <person name="Jung N."/>
            <person name="Uechi K."/>
            <person name="Horii T."/>
            <person name="Iida T."/>
            <person name="Fujita J."/>
            <person name="Nakamura S."/>
        </authorList>
    </citation>
    <scope>NUCLEOTIDE SEQUENCE [LARGE SCALE GENOMIC DNA]</scope>
    <source>
        <strain evidence="2 3">JCM 12405</strain>
    </source>
</reference>
<dbReference type="EMBL" id="AP022605">
    <property type="protein sequence ID" value="BBZ09325.1"/>
    <property type="molecule type" value="Genomic_DNA"/>
</dbReference>
<dbReference type="KEGG" id="mdr:MDOR_34940"/>
<name>A0A7I7VXY0_9MYCO</name>
<organism evidence="2 3">
    <name type="scientific">Mycolicibacterium doricum</name>
    <dbReference type="NCBI Taxonomy" id="126673"/>
    <lineage>
        <taxon>Bacteria</taxon>
        <taxon>Bacillati</taxon>
        <taxon>Actinomycetota</taxon>
        <taxon>Actinomycetes</taxon>
        <taxon>Mycobacteriales</taxon>
        <taxon>Mycobacteriaceae</taxon>
        <taxon>Mycolicibacterium</taxon>
    </lineage>
</organism>
<sequence length="101" mass="10637">MGYSTAEQGADSAASAPRSVRPQLKATARRDCPTEAGPALAPGRSVLDIDTTSATGYMTQPWSPVGIEILTLTAHVDVEGIAARYQLSTQTRAQLSAVLHR</sequence>
<evidence type="ECO:0000256" key="1">
    <source>
        <dbReference type="SAM" id="MobiDB-lite"/>
    </source>
</evidence>
<gene>
    <name evidence="2" type="ORF">MDOR_34940</name>
</gene>
<accession>A0A7I7VXY0</accession>